<comment type="caution">
    <text evidence="2">The sequence shown here is derived from an EMBL/GenBank/DDBJ whole genome shotgun (WGS) entry which is preliminary data.</text>
</comment>
<dbReference type="SMART" id="SM00858">
    <property type="entry name" value="SAF"/>
    <property type="match status" value="1"/>
</dbReference>
<dbReference type="InterPro" id="IPR013132">
    <property type="entry name" value="PseI/NeuA/B-like_N"/>
</dbReference>
<dbReference type="PROSITE" id="PS50844">
    <property type="entry name" value="AFP_LIKE"/>
    <property type="match status" value="1"/>
</dbReference>
<evidence type="ECO:0000313" key="2">
    <source>
        <dbReference type="EMBL" id="MFC4388313.1"/>
    </source>
</evidence>
<dbReference type="InterPro" id="IPR020030">
    <property type="entry name" value="Pseudaminic_synth_PseI"/>
</dbReference>
<evidence type="ECO:0000259" key="1">
    <source>
        <dbReference type="PROSITE" id="PS50844"/>
    </source>
</evidence>
<dbReference type="EC" id="2.5.1.97" evidence="2"/>
<dbReference type="NCBIfam" id="TIGR03586">
    <property type="entry name" value="PseI"/>
    <property type="match status" value="1"/>
</dbReference>
<accession>A0ABV8VUW9</accession>
<dbReference type="PANTHER" id="PTHR42966">
    <property type="entry name" value="N-ACETYLNEURAMINATE SYNTHASE"/>
    <property type="match status" value="1"/>
</dbReference>
<dbReference type="RefSeq" id="WP_390199251.1">
    <property type="nucleotide sequence ID" value="NZ_JBHSDV010000003.1"/>
</dbReference>
<dbReference type="Pfam" id="PF03102">
    <property type="entry name" value="NeuB"/>
    <property type="match status" value="1"/>
</dbReference>
<dbReference type="InterPro" id="IPR057736">
    <property type="entry name" value="SAF_PseI/NeuA/NeuB"/>
</dbReference>
<dbReference type="InterPro" id="IPR013974">
    <property type="entry name" value="SAF"/>
</dbReference>
<dbReference type="CDD" id="cd11615">
    <property type="entry name" value="SAF_NeuB_like"/>
    <property type="match status" value="1"/>
</dbReference>
<keyword evidence="3" id="KW-1185">Reference proteome</keyword>
<organism evidence="2 3">
    <name type="scientific">Gracilibacillus marinus</name>
    <dbReference type="NCBI Taxonomy" id="630535"/>
    <lineage>
        <taxon>Bacteria</taxon>
        <taxon>Bacillati</taxon>
        <taxon>Bacillota</taxon>
        <taxon>Bacilli</taxon>
        <taxon>Bacillales</taxon>
        <taxon>Bacillaceae</taxon>
        <taxon>Gracilibacillus</taxon>
    </lineage>
</organism>
<reference evidence="3" key="1">
    <citation type="journal article" date="2019" name="Int. J. Syst. Evol. Microbiol.">
        <title>The Global Catalogue of Microorganisms (GCM) 10K type strain sequencing project: providing services to taxonomists for standard genome sequencing and annotation.</title>
        <authorList>
            <consortium name="The Broad Institute Genomics Platform"/>
            <consortium name="The Broad Institute Genome Sequencing Center for Infectious Disease"/>
            <person name="Wu L."/>
            <person name="Ma J."/>
        </authorList>
    </citation>
    <scope>NUCLEOTIDE SEQUENCE [LARGE SCALE GENOMIC DNA]</scope>
    <source>
        <strain evidence="3">KACC 14058</strain>
    </source>
</reference>
<gene>
    <name evidence="2" type="primary">pseI</name>
    <name evidence="2" type="ORF">ACFOZ1_10920</name>
</gene>
<dbReference type="Gene3D" id="3.90.1210.10">
    <property type="entry name" value="Antifreeze-like/N-acetylneuraminic acid synthase C-terminal domain"/>
    <property type="match status" value="1"/>
</dbReference>
<name>A0ABV8VUW9_9BACI</name>
<dbReference type="EMBL" id="JBHSDV010000003">
    <property type="protein sequence ID" value="MFC4388313.1"/>
    <property type="molecule type" value="Genomic_DNA"/>
</dbReference>
<protein>
    <submittedName>
        <fullName evidence="2">Pseudaminic acid synthase</fullName>
        <ecNumber evidence="2">2.5.1.97</ecNumber>
    </submittedName>
</protein>
<feature type="domain" description="AFP-like" evidence="1">
    <location>
        <begin position="292"/>
        <end position="347"/>
    </location>
</feature>
<dbReference type="InterPro" id="IPR013785">
    <property type="entry name" value="Aldolase_TIM"/>
</dbReference>
<sequence>MIKIGERQIGLSHPPFIIAEMSGNHNQSLEKALQMVEVAAKAGADALKIQTYRAETMTLNHQGQQFTIQDSKSLWNKETLYSLYQKAYTPWEWHEAIFNKCMEEGIIGFSSPFDATAIDFLESLNVPCYKIASFECTDLPLIRKVASTKKPIIISTGMCTVAEIDEAVQTAIEAGCEQIILLKCTSTYPATPKTTNVRTIPHMRELWNCEIGLSDHTMGNGVAIASIALGAVVIEKHLTLSREDGGVDAAFSAEPDELATLVKESKRAWQGLGNIYYGPTQEEKSSLQFRRSLYISEDMKKGEILTEKNLRVVRPGYGLPPKYYDMLLGKKVNQTLKKGTPFHWDYV</sequence>
<dbReference type="SUPFAM" id="SSF51569">
    <property type="entry name" value="Aldolase"/>
    <property type="match status" value="1"/>
</dbReference>
<dbReference type="Pfam" id="PF08666">
    <property type="entry name" value="SAF"/>
    <property type="match status" value="1"/>
</dbReference>
<evidence type="ECO:0000313" key="3">
    <source>
        <dbReference type="Proteomes" id="UP001595880"/>
    </source>
</evidence>
<dbReference type="PANTHER" id="PTHR42966:SF2">
    <property type="entry name" value="PSEUDAMINIC ACID SYNTHASE"/>
    <property type="match status" value="1"/>
</dbReference>
<dbReference type="InterPro" id="IPR051690">
    <property type="entry name" value="PseI-like"/>
</dbReference>
<keyword evidence="2" id="KW-0808">Transferase</keyword>
<proteinExistence type="predicted"/>
<dbReference type="Gene3D" id="3.20.20.70">
    <property type="entry name" value="Aldolase class I"/>
    <property type="match status" value="1"/>
</dbReference>
<dbReference type="InterPro" id="IPR036732">
    <property type="entry name" value="AFP_Neu5c_C_sf"/>
</dbReference>
<dbReference type="InterPro" id="IPR006190">
    <property type="entry name" value="SAF_AFP_Neu5Ac"/>
</dbReference>
<dbReference type="Proteomes" id="UP001595880">
    <property type="component" value="Unassembled WGS sequence"/>
</dbReference>
<dbReference type="GO" id="GO:0016740">
    <property type="term" value="F:transferase activity"/>
    <property type="evidence" value="ECO:0007669"/>
    <property type="project" value="UniProtKB-KW"/>
</dbReference>
<dbReference type="SUPFAM" id="SSF51269">
    <property type="entry name" value="AFP III-like domain"/>
    <property type="match status" value="1"/>
</dbReference>